<feature type="compositionally biased region" description="Low complexity" evidence="1">
    <location>
        <begin position="195"/>
        <end position="211"/>
    </location>
</feature>
<evidence type="ECO:0000256" key="1">
    <source>
        <dbReference type="SAM" id="MobiDB-lite"/>
    </source>
</evidence>
<gene>
    <name evidence="2" type="ORF">STCU_11409</name>
</gene>
<proteinExistence type="predicted"/>
<keyword evidence="3" id="KW-1185">Reference proteome</keyword>
<accession>S9TE33</accession>
<evidence type="ECO:0000313" key="3">
    <source>
        <dbReference type="Proteomes" id="UP000015354"/>
    </source>
</evidence>
<dbReference type="OrthoDB" id="16955at2759"/>
<organism evidence="2 3">
    <name type="scientific">Strigomonas culicis</name>
    <dbReference type="NCBI Taxonomy" id="28005"/>
    <lineage>
        <taxon>Eukaryota</taxon>
        <taxon>Discoba</taxon>
        <taxon>Euglenozoa</taxon>
        <taxon>Kinetoplastea</taxon>
        <taxon>Metakinetoplastina</taxon>
        <taxon>Trypanosomatida</taxon>
        <taxon>Trypanosomatidae</taxon>
        <taxon>Strigomonadinae</taxon>
        <taxon>Strigomonas</taxon>
    </lineage>
</organism>
<comment type="caution">
    <text evidence="2">The sequence shown here is derived from an EMBL/GenBank/DDBJ whole genome shotgun (WGS) entry which is preliminary data.</text>
</comment>
<feature type="compositionally biased region" description="Pro residues" evidence="1">
    <location>
        <begin position="180"/>
        <end position="194"/>
    </location>
</feature>
<feature type="compositionally biased region" description="Polar residues" evidence="1">
    <location>
        <begin position="154"/>
        <end position="163"/>
    </location>
</feature>
<evidence type="ECO:0000313" key="2">
    <source>
        <dbReference type="EMBL" id="EPY16307.1"/>
    </source>
</evidence>
<name>S9TE33_9TRYP</name>
<dbReference type="PANTHER" id="PTHR13223:SF2">
    <property type="entry name" value="ACIDIC FIBROBLAST GROWTH FACTOR INTRACELLULAR-BINDING PROTEIN"/>
    <property type="match status" value="1"/>
</dbReference>
<reference evidence="2 3" key="1">
    <citation type="journal article" date="2013" name="PLoS ONE">
        <title>Predicting the Proteins of Angomonas deanei, Strigomonas culicis and Their Respective Endosymbionts Reveals New Aspects of the Trypanosomatidae Family.</title>
        <authorList>
            <person name="Motta M.C."/>
            <person name="Martins A.C."/>
            <person name="de Souza S.S."/>
            <person name="Catta-Preta C.M."/>
            <person name="Silva R."/>
            <person name="Klein C.C."/>
            <person name="de Almeida L.G."/>
            <person name="de Lima Cunha O."/>
            <person name="Ciapina L.P."/>
            <person name="Brocchi M."/>
            <person name="Colabardini A.C."/>
            <person name="de Araujo Lima B."/>
            <person name="Machado C.R."/>
            <person name="de Almeida Soares C.M."/>
            <person name="Probst C.M."/>
            <person name="de Menezes C.B."/>
            <person name="Thompson C.E."/>
            <person name="Bartholomeu D.C."/>
            <person name="Gradia D.F."/>
            <person name="Pavoni D.P."/>
            <person name="Grisard E.C."/>
            <person name="Fantinatti-Garboggini F."/>
            <person name="Marchini F.K."/>
            <person name="Rodrigues-Luiz G.F."/>
            <person name="Wagner G."/>
            <person name="Goldman G.H."/>
            <person name="Fietto J.L."/>
            <person name="Elias M.C."/>
            <person name="Goldman M.H."/>
            <person name="Sagot M.F."/>
            <person name="Pereira M."/>
            <person name="Stoco P.H."/>
            <person name="de Mendonca-Neto R.P."/>
            <person name="Teixeira S.M."/>
            <person name="Maciel T.E."/>
            <person name="de Oliveira Mendes T.A."/>
            <person name="Urmenyi T.P."/>
            <person name="de Souza W."/>
            <person name="Schenkman S."/>
            <person name="de Vasconcelos A.T."/>
        </authorList>
    </citation>
    <scope>NUCLEOTIDE SEQUENCE [LARGE SCALE GENOMIC DNA]</scope>
</reference>
<dbReference type="AlphaFoldDB" id="S9TE33"/>
<dbReference type="EMBL" id="ATMH01011362">
    <property type="protein sequence ID" value="EPY16307.1"/>
    <property type="molecule type" value="Genomic_DNA"/>
</dbReference>
<dbReference type="PANTHER" id="PTHR13223">
    <property type="entry name" value="ACIDIC FIBROBLAST GROWTH FACTOR INTRACELLULAR BINDING PROTEIN"/>
    <property type="match status" value="1"/>
</dbReference>
<dbReference type="GO" id="GO:0005634">
    <property type="term" value="C:nucleus"/>
    <property type="evidence" value="ECO:0007669"/>
    <property type="project" value="TreeGrafter"/>
</dbReference>
<sequence length="217" mass="23295">MAFGYEHRLDLSMMNRLRSFEEYATICSLIAALWCDASELLLRDDFVDGCQRIAALWEESRTMAELHSLLFGEVLRPRWQVQLDEMQRVITTTSAHDKAAASETGAAGFHSGSPSPVPPGTASAAGSPLGPPPTQGLDRPLPPTCRRARCRRCSTSVRPSTLSRPTARVGARRRAAGATPPRPTTTPAPPPPSAAPRRAPATATPHFAATRCSRGAS</sequence>
<protein>
    <submittedName>
        <fullName evidence="2">Uncharacterized protein</fullName>
    </submittedName>
</protein>
<dbReference type="InterPro" id="IPR008614">
    <property type="entry name" value="FIBP"/>
</dbReference>
<dbReference type="Proteomes" id="UP000015354">
    <property type="component" value="Unassembled WGS sequence"/>
</dbReference>
<feature type="region of interest" description="Disordered" evidence="1">
    <location>
        <begin position="94"/>
        <end position="217"/>
    </location>
</feature>